<organism evidence="1 2">
    <name type="scientific">Nocardiopsis flavescens</name>
    <dbReference type="NCBI Taxonomy" id="758803"/>
    <lineage>
        <taxon>Bacteria</taxon>
        <taxon>Bacillati</taxon>
        <taxon>Actinomycetota</taxon>
        <taxon>Actinomycetes</taxon>
        <taxon>Streptosporangiales</taxon>
        <taxon>Nocardiopsidaceae</taxon>
        <taxon>Nocardiopsis</taxon>
    </lineage>
</organism>
<sequence length="98" mass="10647">MGASNYDVYGDVAGIQGLAEDQQAHLGRFTAIMSQIHEQSESTVSKWEGSGSAQFQSKAQEFDTHFSEVNSAFVTLIAATGDTADNYSKLTRYLDGLF</sequence>
<evidence type="ECO:0000313" key="2">
    <source>
        <dbReference type="Proteomes" id="UP000184452"/>
    </source>
</evidence>
<dbReference type="EMBL" id="FQZK01000011">
    <property type="protein sequence ID" value="SHJ92605.1"/>
    <property type="molecule type" value="Genomic_DNA"/>
</dbReference>
<evidence type="ECO:0000313" key="1">
    <source>
        <dbReference type="EMBL" id="SHJ92605.1"/>
    </source>
</evidence>
<proteinExistence type="predicted"/>
<name>A0A1M6NA76_9ACTN</name>
<dbReference type="Pfam" id="PF06013">
    <property type="entry name" value="WXG100"/>
    <property type="match status" value="1"/>
</dbReference>
<dbReference type="InterPro" id="IPR010310">
    <property type="entry name" value="T7SS_ESAT-6-like"/>
</dbReference>
<dbReference type="RefSeq" id="WP_073380632.1">
    <property type="nucleotide sequence ID" value="NZ_FQZK01000011.1"/>
</dbReference>
<dbReference type="AlphaFoldDB" id="A0A1M6NA76"/>
<protein>
    <submittedName>
        <fullName evidence="1">WXG100 family type VII secretion target</fullName>
    </submittedName>
</protein>
<keyword evidence="2" id="KW-1185">Reference proteome</keyword>
<dbReference type="OrthoDB" id="5189687at2"/>
<dbReference type="STRING" id="758803.SAMN05421803_111132"/>
<dbReference type="InterPro" id="IPR036689">
    <property type="entry name" value="ESAT-6-like_sf"/>
</dbReference>
<accession>A0A1M6NA76</accession>
<dbReference type="Proteomes" id="UP000184452">
    <property type="component" value="Unassembled WGS sequence"/>
</dbReference>
<dbReference type="SUPFAM" id="SSF140453">
    <property type="entry name" value="EsxAB dimer-like"/>
    <property type="match status" value="1"/>
</dbReference>
<dbReference type="Gene3D" id="1.10.287.1060">
    <property type="entry name" value="ESAT-6-like"/>
    <property type="match status" value="1"/>
</dbReference>
<gene>
    <name evidence="1" type="ORF">SAMN05421803_111132</name>
</gene>
<reference evidence="1 2" key="1">
    <citation type="submission" date="2016-11" db="EMBL/GenBank/DDBJ databases">
        <authorList>
            <person name="Jaros S."/>
            <person name="Januszkiewicz K."/>
            <person name="Wedrychowicz H."/>
        </authorList>
    </citation>
    <scope>NUCLEOTIDE SEQUENCE [LARGE SCALE GENOMIC DNA]</scope>
    <source>
        <strain evidence="1 2">CGMCC 4.5723</strain>
    </source>
</reference>